<gene>
    <name evidence="4" type="ORF">SD72_06570</name>
</gene>
<comment type="similarity">
    <text evidence="1">Belongs to the intimin/invasin family.</text>
</comment>
<organism evidence="4 5">
    <name type="scientific">Leucobacter komagatae</name>
    <dbReference type="NCBI Taxonomy" id="55969"/>
    <lineage>
        <taxon>Bacteria</taxon>
        <taxon>Bacillati</taxon>
        <taxon>Actinomycetota</taxon>
        <taxon>Actinomycetes</taxon>
        <taxon>Micrococcales</taxon>
        <taxon>Microbacteriaceae</taxon>
        <taxon>Leucobacter</taxon>
    </lineage>
</organism>
<dbReference type="InterPro" id="IPR003344">
    <property type="entry name" value="Big_1_dom"/>
</dbReference>
<feature type="domain" description="Big-1" evidence="3">
    <location>
        <begin position="821"/>
        <end position="914"/>
    </location>
</feature>
<dbReference type="Gene3D" id="2.60.40.1170">
    <property type="entry name" value="Mu homology domain, subdomain B"/>
    <property type="match status" value="1"/>
</dbReference>
<dbReference type="PANTHER" id="PTHR39576">
    <property type="entry name" value="ATTACHING AND EFFACING PROTEIN HOMOLOG-RELATED-RELATED"/>
    <property type="match status" value="1"/>
</dbReference>
<feature type="region of interest" description="Disordered" evidence="2">
    <location>
        <begin position="1343"/>
        <end position="1363"/>
    </location>
</feature>
<comment type="caution">
    <text evidence="4">The sequence shown here is derived from an EMBL/GenBank/DDBJ whole genome shotgun (WGS) entry which is preliminary data.</text>
</comment>
<dbReference type="InterPro" id="IPR041498">
    <property type="entry name" value="Big_6"/>
</dbReference>
<accession>A0A0D0IMP7</accession>
<dbReference type="SUPFAM" id="SSF49373">
    <property type="entry name" value="Invasin/intimin cell-adhesion fragments"/>
    <property type="match status" value="6"/>
</dbReference>
<dbReference type="PROSITE" id="PS50194">
    <property type="entry name" value="FILAMIN_REPEAT"/>
    <property type="match status" value="1"/>
</dbReference>
<sequence length="1645" mass="161919">MTIEGEAPPRRGLAALATKSLAVGLAGLLTVGAAMVGTATAAQAADPIRTGTVALGKITATNSPIDLVVLDSSTGSQLGSPAFGTRAYFPGGNASTPFNTGATLVNSANADLMPVATGAVQKFGGTGTSQDPFWISSTLSNAATTVTKRDSYVLGANAIRTDLTYTNRSASPVIAQLGYWVDSMFAGSDKGTNRFDSNSVSSLGTGTTATSSFVGVSPGAQFSGGEYQGVRKTAKKFGGLKNECVGEAGLPASCQTVVDNGMAIGWVLPEVAPAASVTRTYFASFSADLKIADIGASSAVSVATAEVGDTFEYTLTVDNEIGPDIADAVTVEFPLPAGVTLKSQSGTGTYDPQTGRWAAGDIALKGAASITLTVEATGVGTQTAQILYASPKLAIDMTPVDATSTETNVVEVSDRFDASQSQIAATPTTLAADGQAESTITVSTFGATGAPMTVGGATVTIASTIGTPSAVRDNGDGTYTATLSSTASGNAIVSATVDGVDISGPTVTFTPGAPDGGENASTLVVTGGNKTADGETAHTATITLKDANGNLIPGAAERVAATADPETGVTISAFSEVTPGVYEATVVSTVSGVKQITATADTKTHLGTGSAAFVAGAISMKNSSLALSTGKKIADGVDAHTATVTLKDAHGNSVANATVNFSVAGQPAAGGGVLTDENGEATLPITSTEAGLVAVSATVEGAPIPGAGNVEFIAGAANASASVFSVSPGSVLANGEATHTATATAKDAFGNPIAGVAVDFTVPANVSASTPAVTDEFGATQVTLTSTVAGRYAIGAEIAGDTISGAPQDVEFAPGAADASQSSWTVTPDGPVAADGTSAYTVVLTARDSNGNAVPNATFSVDVPAAVTPNLVDWVTGADGTATGTFTSVKAGSYPASVTLGGDAVGVAKELVFNAGAVSTSTSTIESDVTKIKADGTTEATITVTLKDANGNLIDSTPLPAVAIETSEGALSDVTSNGDGTFTATLTATAAGAATLSFTIDGASAVDTTAVELINAVPPAAPVVNPTSGAKATGTAQPGSTVTVRNDDGIVIGTGSAGLDGSFTIALSPQPAHETVISVTATDADDNVSDATDVMVDSIAPAAPVVNPSNGERVSGQAEPGATVVIRDEDGTVLGSGKADEEGNFAFPLSPAAADGAELSATAVDAAGNVSDATLVTVDAVAPTAPVVDPTDGSSVTGKTEPGAEVIVKDADGNVIGEGVADEDGNFVVDLSPVPGNGDEISVVVKDPAGNESDPTVVVVDSAAPDAPIVNPTDGTQVSGQAEPGATVVVRDSEGTIVGSGKADEDGNFAFPISPAAADGAELSVTAKDAAGNVSDPTNVVVDASAPDAPTVHPSSGKIVTGSAEPGATVTIRNEAGVTIGTGVAGTDGAFSIALKPAAQTGDMVTATATDAADNESDPVVVPVNSDTPAPPKVNPTDGKIVSGTSEPNMTITVTGADGTVIGTGVAGADGKFSITLERAGAEGERLTVVATNEAGTDSAPVTVTVDSIAPLAPTLDPTLGKIVTGHAEPGSTVTVYDAAGNIIGTGVAGTDGSFSITLTVEQPAGAKLFVTATDANGNESETARSPCSPRQCRNRTCSSTQLLRRSRPPVDRCSPPERSPASCSCSQPECWRCASVAVRTPVQK</sequence>
<feature type="region of interest" description="Disordered" evidence="2">
    <location>
        <begin position="1424"/>
        <end position="1447"/>
    </location>
</feature>
<keyword evidence="5" id="KW-1185">Reference proteome</keyword>
<dbReference type="SMART" id="SM00634">
    <property type="entry name" value="BID_1"/>
    <property type="match status" value="6"/>
</dbReference>
<feature type="domain" description="Big-1" evidence="3">
    <location>
        <begin position="721"/>
        <end position="813"/>
    </location>
</feature>
<dbReference type="PROSITE" id="PS51127">
    <property type="entry name" value="BIG1"/>
    <property type="match status" value="6"/>
</dbReference>
<evidence type="ECO:0000256" key="2">
    <source>
        <dbReference type="SAM" id="MobiDB-lite"/>
    </source>
</evidence>
<feature type="domain" description="Big-1" evidence="3">
    <location>
        <begin position="420"/>
        <end position="510"/>
    </location>
</feature>
<dbReference type="NCBIfam" id="TIGR01451">
    <property type="entry name" value="B_ant_repeat"/>
    <property type="match status" value="1"/>
</dbReference>
<name>A0A0D0IMP7_9MICO</name>
<dbReference type="InterPro" id="IPR008964">
    <property type="entry name" value="Invasin/intimin_cell_adhesion"/>
</dbReference>
<evidence type="ECO:0000256" key="1">
    <source>
        <dbReference type="ARBA" id="ARBA00010116"/>
    </source>
</evidence>
<evidence type="ECO:0000313" key="4">
    <source>
        <dbReference type="EMBL" id="KIP52854.1"/>
    </source>
</evidence>
<dbReference type="Pfam" id="PF01345">
    <property type="entry name" value="DUF11"/>
    <property type="match status" value="1"/>
</dbReference>
<feature type="region of interest" description="Disordered" evidence="2">
    <location>
        <begin position="1599"/>
        <end position="1625"/>
    </location>
</feature>
<dbReference type="Proteomes" id="UP000032120">
    <property type="component" value="Unassembled WGS sequence"/>
</dbReference>
<dbReference type="Gene3D" id="2.60.40.10">
    <property type="entry name" value="Immunoglobulins"/>
    <property type="match status" value="13"/>
</dbReference>
<dbReference type="InterPro" id="IPR001434">
    <property type="entry name" value="OmcB-like_DUF11"/>
</dbReference>
<dbReference type="InterPro" id="IPR051715">
    <property type="entry name" value="Intimin-Invasin_domain"/>
</dbReference>
<reference evidence="4 5" key="1">
    <citation type="submission" date="2015-01" db="EMBL/GenBank/DDBJ databases">
        <title>Draft genome sequence of Leucobacter komagatae strain VKM ST2845.</title>
        <authorList>
            <person name="Karlyshev A.V."/>
            <person name="Kudryashova E.B."/>
        </authorList>
    </citation>
    <scope>NUCLEOTIDE SEQUENCE [LARGE SCALE GENOMIC DNA]</scope>
    <source>
        <strain evidence="4 5">VKM ST2845</strain>
    </source>
</reference>
<dbReference type="GO" id="GO:0009279">
    <property type="term" value="C:cell outer membrane"/>
    <property type="evidence" value="ECO:0007669"/>
    <property type="project" value="TreeGrafter"/>
</dbReference>
<dbReference type="PROSITE" id="PS50890">
    <property type="entry name" value="PUA"/>
    <property type="match status" value="1"/>
</dbReference>
<feature type="domain" description="Big-1" evidence="3">
    <location>
        <begin position="622"/>
        <end position="713"/>
    </location>
</feature>
<feature type="domain" description="Big-1" evidence="3">
    <location>
        <begin position="520"/>
        <end position="614"/>
    </location>
</feature>
<dbReference type="PANTHER" id="PTHR39576:SF2">
    <property type="entry name" value="ATTACHING AND EFFACING PROTEIN HOMOLOG-RELATED"/>
    <property type="match status" value="1"/>
</dbReference>
<dbReference type="Pfam" id="PF09134">
    <property type="entry name" value="Invasin_D3"/>
    <property type="match status" value="2"/>
</dbReference>
<proteinExistence type="inferred from homology"/>
<protein>
    <recommendedName>
        <fullName evidence="3">Big-1 domain-containing protein</fullName>
    </recommendedName>
</protein>
<dbReference type="InterPro" id="IPR017868">
    <property type="entry name" value="Filamin/ABP280_repeat-like"/>
</dbReference>
<dbReference type="InterPro" id="IPR013783">
    <property type="entry name" value="Ig-like_fold"/>
</dbReference>
<feature type="domain" description="Big-1" evidence="3">
    <location>
        <begin position="922"/>
        <end position="1014"/>
    </location>
</feature>
<dbReference type="EMBL" id="JXSQ01000006">
    <property type="protein sequence ID" value="KIP52854.1"/>
    <property type="molecule type" value="Genomic_DNA"/>
</dbReference>
<dbReference type="InterPro" id="IPR015217">
    <property type="entry name" value="Invasin_dom_3"/>
</dbReference>
<dbReference type="Pfam" id="PF17936">
    <property type="entry name" value="Big_6"/>
    <property type="match status" value="7"/>
</dbReference>
<evidence type="ECO:0000313" key="5">
    <source>
        <dbReference type="Proteomes" id="UP000032120"/>
    </source>
</evidence>
<dbReference type="Pfam" id="PF02369">
    <property type="entry name" value="Big_1"/>
    <property type="match status" value="3"/>
</dbReference>
<dbReference type="GO" id="GO:0005975">
    <property type="term" value="P:carbohydrate metabolic process"/>
    <property type="evidence" value="ECO:0007669"/>
    <property type="project" value="UniProtKB-ARBA"/>
</dbReference>
<dbReference type="InterPro" id="IPR047589">
    <property type="entry name" value="DUF11_rpt"/>
</dbReference>
<evidence type="ECO:0000259" key="3">
    <source>
        <dbReference type="PROSITE" id="PS51127"/>
    </source>
</evidence>